<sequence>PRLSRLQMSAALPSGDAPVVIGWQSEMGALVVRQMGAGPEGYTGYLTGGAASEPIPRTGTVQQSAAKVFLDYVAIGFEHIIPKGLDHILFVLGLFFLAMRLRPLLWQISAFTLAHTITLAMGMLGLVTVPAAVVEPLIAASIVYVGVENVLTRGLSPWRPAVVFGFGLLHGLGFASVLTDIGLAPSLFVTGLIGFNIGVELGQLAVIAAAFLLVGYWFGRKPWYQSLIANPASIAIALIGAYWVVERTIL</sequence>
<proteinExistence type="predicted"/>
<feature type="transmembrane region" description="Helical" evidence="1">
    <location>
        <begin position="87"/>
        <end position="105"/>
    </location>
</feature>
<reference evidence="2" key="1">
    <citation type="journal article" date="2015" name="Nature">
        <title>Complex archaea that bridge the gap between prokaryotes and eukaryotes.</title>
        <authorList>
            <person name="Spang A."/>
            <person name="Saw J.H."/>
            <person name="Jorgensen S.L."/>
            <person name="Zaremba-Niedzwiedzka K."/>
            <person name="Martijn J."/>
            <person name="Lind A.E."/>
            <person name="van Eijk R."/>
            <person name="Schleper C."/>
            <person name="Guy L."/>
            <person name="Ettema T.J."/>
        </authorList>
    </citation>
    <scope>NUCLEOTIDE SEQUENCE</scope>
</reference>
<protein>
    <recommendedName>
        <fullName evidence="3">HupE/UreJ family protein</fullName>
    </recommendedName>
</protein>
<keyword evidence="1" id="KW-1133">Transmembrane helix</keyword>
<name>A0A0F8YL55_9ZZZZ</name>
<feature type="transmembrane region" description="Helical" evidence="1">
    <location>
        <begin position="117"/>
        <end position="144"/>
    </location>
</feature>
<dbReference type="EMBL" id="LAZR01065780">
    <property type="protein sequence ID" value="KKK54864.1"/>
    <property type="molecule type" value="Genomic_DNA"/>
</dbReference>
<feature type="non-terminal residue" evidence="2">
    <location>
        <position position="1"/>
    </location>
</feature>
<organism evidence="2">
    <name type="scientific">marine sediment metagenome</name>
    <dbReference type="NCBI Taxonomy" id="412755"/>
    <lineage>
        <taxon>unclassified sequences</taxon>
        <taxon>metagenomes</taxon>
        <taxon>ecological metagenomes</taxon>
    </lineage>
</organism>
<comment type="caution">
    <text evidence="2">The sequence shown here is derived from an EMBL/GenBank/DDBJ whole genome shotgun (WGS) entry which is preliminary data.</text>
</comment>
<feature type="transmembrane region" description="Helical" evidence="1">
    <location>
        <begin position="224"/>
        <end position="245"/>
    </location>
</feature>
<evidence type="ECO:0008006" key="3">
    <source>
        <dbReference type="Google" id="ProtNLM"/>
    </source>
</evidence>
<dbReference type="Pfam" id="PF13795">
    <property type="entry name" value="HupE_UreJ_2"/>
    <property type="match status" value="1"/>
</dbReference>
<dbReference type="InterPro" id="IPR032809">
    <property type="entry name" value="Put_HupE_UreJ"/>
</dbReference>
<evidence type="ECO:0000313" key="2">
    <source>
        <dbReference type="EMBL" id="KKK54864.1"/>
    </source>
</evidence>
<dbReference type="AlphaFoldDB" id="A0A0F8YL55"/>
<feature type="transmembrane region" description="Helical" evidence="1">
    <location>
        <begin position="201"/>
        <end position="218"/>
    </location>
</feature>
<gene>
    <name evidence="2" type="ORF">LCGC14_3080390</name>
</gene>
<evidence type="ECO:0000256" key="1">
    <source>
        <dbReference type="SAM" id="Phobius"/>
    </source>
</evidence>
<feature type="transmembrane region" description="Helical" evidence="1">
    <location>
        <begin position="164"/>
        <end position="189"/>
    </location>
</feature>
<accession>A0A0F8YL55</accession>
<keyword evidence="1" id="KW-0812">Transmembrane</keyword>
<keyword evidence="1" id="KW-0472">Membrane</keyword>